<evidence type="ECO:0000313" key="2">
    <source>
        <dbReference type="EMBL" id="KAK6632569.1"/>
    </source>
</evidence>
<dbReference type="Proteomes" id="UP001372834">
    <property type="component" value="Unassembled WGS sequence"/>
</dbReference>
<feature type="region of interest" description="Disordered" evidence="1">
    <location>
        <begin position="1"/>
        <end position="20"/>
    </location>
</feature>
<evidence type="ECO:0000313" key="3">
    <source>
        <dbReference type="Proteomes" id="UP001372834"/>
    </source>
</evidence>
<dbReference type="EMBL" id="JAWJWE010000007">
    <property type="protein sequence ID" value="KAK6632569.1"/>
    <property type="molecule type" value="Genomic_DNA"/>
</dbReference>
<evidence type="ECO:0000256" key="1">
    <source>
        <dbReference type="SAM" id="MobiDB-lite"/>
    </source>
</evidence>
<proteinExistence type="predicted"/>
<sequence>MQNSQNSQSSSSPVNKPRMIPLVFYLNEEKDEEEEPPHRRREMMENLPPNAMFFKPQINVIIDCLPPPSYECADIDEDK</sequence>
<reference evidence="2 3" key="1">
    <citation type="submission" date="2023-10" db="EMBL/GenBank/DDBJ databases">
        <title>Genomes of two closely related lineages of the louse Polyplax serrata with different host specificities.</title>
        <authorList>
            <person name="Martinu J."/>
            <person name="Tarabai H."/>
            <person name="Stefka J."/>
            <person name="Hypsa V."/>
        </authorList>
    </citation>
    <scope>NUCLEOTIDE SEQUENCE [LARGE SCALE GENOMIC DNA]</scope>
    <source>
        <strain evidence="2">HR10_N</strain>
    </source>
</reference>
<feature type="compositionally biased region" description="Low complexity" evidence="1">
    <location>
        <begin position="1"/>
        <end position="12"/>
    </location>
</feature>
<name>A0AAN8PRJ9_POLSC</name>
<accession>A0AAN8PRJ9</accession>
<comment type="caution">
    <text evidence="2">The sequence shown here is derived from an EMBL/GenBank/DDBJ whole genome shotgun (WGS) entry which is preliminary data.</text>
</comment>
<dbReference type="AlphaFoldDB" id="A0AAN8PRJ9"/>
<gene>
    <name evidence="2" type="ORF">RUM43_013337</name>
</gene>
<protein>
    <submittedName>
        <fullName evidence="2">Uncharacterized protein</fullName>
    </submittedName>
</protein>
<organism evidence="2 3">
    <name type="scientific">Polyplax serrata</name>
    <name type="common">Common mouse louse</name>
    <dbReference type="NCBI Taxonomy" id="468196"/>
    <lineage>
        <taxon>Eukaryota</taxon>
        <taxon>Metazoa</taxon>
        <taxon>Ecdysozoa</taxon>
        <taxon>Arthropoda</taxon>
        <taxon>Hexapoda</taxon>
        <taxon>Insecta</taxon>
        <taxon>Pterygota</taxon>
        <taxon>Neoptera</taxon>
        <taxon>Paraneoptera</taxon>
        <taxon>Psocodea</taxon>
        <taxon>Troctomorpha</taxon>
        <taxon>Phthiraptera</taxon>
        <taxon>Anoplura</taxon>
        <taxon>Polyplacidae</taxon>
        <taxon>Polyplax</taxon>
    </lineage>
</organism>